<reference evidence="6" key="2">
    <citation type="journal article" date="2023" name="Science">
        <title>Genomic signatures of disease resistance in endangered staghorn corals.</title>
        <authorList>
            <person name="Vollmer S.V."/>
            <person name="Selwyn J.D."/>
            <person name="Despard B.A."/>
            <person name="Roesel C.L."/>
        </authorList>
    </citation>
    <scope>NUCLEOTIDE SEQUENCE</scope>
    <source>
        <strain evidence="6">K2</strain>
    </source>
</reference>
<name>A0AAD9QWP6_ACRCE</name>
<accession>A0AAD9QWP6</accession>
<keyword evidence="7" id="KW-1185">Reference proteome</keyword>
<feature type="domain" description="Poly(A) polymerase RNA-binding" evidence="5">
    <location>
        <begin position="18"/>
        <end position="87"/>
    </location>
</feature>
<dbReference type="Pfam" id="PF04926">
    <property type="entry name" value="PAP_RNA-bind"/>
    <property type="match status" value="1"/>
</dbReference>
<dbReference type="GO" id="GO:0016779">
    <property type="term" value="F:nucleotidyltransferase activity"/>
    <property type="evidence" value="ECO:0007669"/>
    <property type="project" value="InterPro"/>
</dbReference>
<keyword evidence="1" id="KW-0808">Transferase</keyword>
<feature type="region of interest" description="Disordered" evidence="4">
    <location>
        <begin position="164"/>
        <end position="218"/>
    </location>
</feature>
<protein>
    <submittedName>
        <fullName evidence="6">Poly(A) polymerase alpha</fullName>
    </submittedName>
</protein>
<reference evidence="6" key="1">
    <citation type="journal article" date="2023" name="G3 (Bethesda)">
        <title>Whole genome assembly and annotation of the endangered Caribbean coral Acropora cervicornis.</title>
        <authorList>
            <person name="Selwyn J.D."/>
            <person name="Vollmer S.V."/>
        </authorList>
    </citation>
    <scope>NUCLEOTIDE SEQUENCE</scope>
    <source>
        <strain evidence="6">K2</strain>
    </source>
</reference>
<dbReference type="GO" id="GO:0031123">
    <property type="term" value="P:RNA 3'-end processing"/>
    <property type="evidence" value="ECO:0007669"/>
    <property type="project" value="InterPro"/>
</dbReference>
<dbReference type="AlphaFoldDB" id="A0AAD9QWP6"/>
<sequence>VSLAHVKPQSFSPLDPDKNSQITRWFVGLQFEKKGTENVKIDLTGAIQMFTNTVHNQAVTAKKFKEGMRIEAKHVKKKQLSEYLPSSVPRQKRSSTLPPENKADVSLDSTLNTNDLSLDIITEDSNDRVNPVTNAESTEESAVVVVDGSPDDKTVAFVKTETLSQLESDGSKRPGSPVKPENASKKQRIEIHEEKTVEEEATAESCSPDGGVLERGDVQIVTDKPEESRTAVKRLISLVDETMFQSQLSTTEEVN</sequence>
<evidence type="ECO:0000313" key="6">
    <source>
        <dbReference type="EMBL" id="KAK2568918.1"/>
    </source>
</evidence>
<keyword evidence="3" id="KW-0067">ATP-binding</keyword>
<feature type="region of interest" description="Disordered" evidence="4">
    <location>
        <begin position="81"/>
        <end position="107"/>
    </location>
</feature>
<evidence type="ECO:0000256" key="1">
    <source>
        <dbReference type="ARBA" id="ARBA00022679"/>
    </source>
</evidence>
<dbReference type="Proteomes" id="UP001249851">
    <property type="component" value="Unassembled WGS sequence"/>
</dbReference>
<dbReference type="GO" id="GO:0005524">
    <property type="term" value="F:ATP binding"/>
    <property type="evidence" value="ECO:0007669"/>
    <property type="project" value="UniProtKB-KW"/>
</dbReference>
<feature type="compositionally biased region" description="Basic and acidic residues" evidence="4">
    <location>
        <begin position="182"/>
        <end position="195"/>
    </location>
</feature>
<evidence type="ECO:0000256" key="3">
    <source>
        <dbReference type="ARBA" id="ARBA00022840"/>
    </source>
</evidence>
<dbReference type="Gene3D" id="3.30.70.590">
    <property type="entry name" value="Poly(A) polymerase predicted RNA binding domain"/>
    <property type="match status" value="1"/>
</dbReference>
<dbReference type="InterPro" id="IPR011068">
    <property type="entry name" value="NuclTrfase_I-like_C"/>
</dbReference>
<dbReference type="SUPFAM" id="SSF55003">
    <property type="entry name" value="PAP/Archaeal CCA-adding enzyme, C-terminal domain"/>
    <property type="match status" value="1"/>
</dbReference>
<dbReference type="InterPro" id="IPR007010">
    <property type="entry name" value="PolA_pol_RNA-bd_dom"/>
</dbReference>
<feature type="non-terminal residue" evidence="6">
    <location>
        <position position="255"/>
    </location>
</feature>
<dbReference type="GO" id="GO:0003723">
    <property type="term" value="F:RNA binding"/>
    <property type="evidence" value="ECO:0007669"/>
    <property type="project" value="InterPro"/>
</dbReference>
<comment type="caution">
    <text evidence="6">The sequence shown here is derived from an EMBL/GenBank/DDBJ whole genome shotgun (WGS) entry which is preliminary data.</text>
</comment>
<organism evidence="6 7">
    <name type="scientific">Acropora cervicornis</name>
    <name type="common">Staghorn coral</name>
    <dbReference type="NCBI Taxonomy" id="6130"/>
    <lineage>
        <taxon>Eukaryota</taxon>
        <taxon>Metazoa</taxon>
        <taxon>Cnidaria</taxon>
        <taxon>Anthozoa</taxon>
        <taxon>Hexacorallia</taxon>
        <taxon>Scleractinia</taxon>
        <taxon>Astrocoeniina</taxon>
        <taxon>Acroporidae</taxon>
        <taxon>Acropora</taxon>
    </lineage>
</organism>
<evidence type="ECO:0000256" key="2">
    <source>
        <dbReference type="ARBA" id="ARBA00022741"/>
    </source>
</evidence>
<proteinExistence type="predicted"/>
<gene>
    <name evidence="6" type="ORF">P5673_006986</name>
</gene>
<dbReference type="EMBL" id="JARQWQ010000011">
    <property type="protein sequence ID" value="KAK2568918.1"/>
    <property type="molecule type" value="Genomic_DNA"/>
</dbReference>
<evidence type="ECO:0000313" key="7">
    <source>
        <dbReference type="Proteomes" id="UP001249851"/>
    </source>
</evidence>
<evidence type="ECO:0000259" key="5">
    <source>
        <dbReference type="Pfam" id="PF04926"/>
    </source>
</evidence>
<evidence type="ECO:0000256" key="4">
    <source>
        <dbReference type="SAM" id="MobiDB-lite"/>
    </source>
</evidence>
<keyword evidence="2" id="KW-0547">Nucleotide-binding</keyword>